<keyword evidence="4" id="KW-1185">Reference proteome</keyword>
<evidence type="ECO:0000259" key="2">
    <source>
        <dbReference type="Pfam" id="PF12146"/>
    </source>
</evidence>
<dbReference type="InterPro" id="IPR022742">
    <property type="entry name" value="Hydrolase_4"/>
</dbReference>
<comment type="caution">
    <text evidence="3">The sequence shown here is derived from an EMBL/GenBank/DDBJ whole genome shotgun (WGS) entry which is preliminary data.</text>
</comment>
<dbReference type="PANTHER" id="PTHR43265:SF1">
    <property type="entry name" value="ESTERASE ESTD"/>
    <property type="match status" value="1"/>
</dbReference>
<dbReference type="PANTHER" id="PTHR43265">
    <property type="entry name" value="ESTERASE ESTD"/>
    <property type="match status" value="1"/>
</dbReference>
<evidence type="ECO:0000256" key="1">
    <source>
        <dbReference type="SAM" id="SignalP"/>
    </source>
</evidence>
<keyword evidence="1" id="KW-0732">Signal</keyword>
<gene>
    <name evidence="3" type="ORF">NBRC110019_22720</name>
</gene>
<dbReference type="InterPro" id="IPR053145">
    <property type="entry name" value="AB_hydrolase_Est10"/>
</dbReference>
<evidence type="ECO:0000313" key="3">
    <source>
        <dbReference type="EMBL" id="GLB53232.1"/>
    </source>
</evidence>
<dbReference type="Pfam" id="PF12146">
    <property type="entry name" value="Hydrolase_4"/>
    <property type="match status" value="1"/>
</dbReference>
<dbReference type="GO" id="GO:0052689">
    <property type="term" value="F:carboxylic ester hydrolase activity"/>
    <property type="evidence" value="ECO:0007669"/>
    <property type="project" value="TreeGrafter"/>
</dbReference>
<reference evidence="3" key="1">
    <citation type="submission" date="2022-07" db="EMBL/GenBank/DDBJ databases">
        <title>Taxonomy of Novel Oxalotrophic and Methylotrophic Bacteria.</title>
        <authorList>
            <person name="Sahin N."/>
            <person name="Tani A."/>
        </authorList>
    </citation>
    <scope>NUCLEOTIDE SEQUENCE</scope>
    <source>
        <strain evidence="3">AM327</strain>
    </source>
</reference>
<evidence type="ECO:0000313" key="4">
    <source>
        <dbReference type="Proteomes" id="UP001143545"/>
    </source>
</evidence>
<sequence length="314" mass="35221">MMNKYILTFLTIFCSYQVFSQNITTEEINLENGKIKLPGTLTYPKSDKKMPLTIYIHGSGNVDRNGNQKAAMPVSPSYIQQLADSLNKKGIAFYRYDKRSATQENIPILMKGIVFDELVDDAVIAVNNFKEDTRFDNIILIGHSQGSLVAMLTAQQTKVAKYISLAGPGDPISKTLISQIEKQSPPLAEKTATYFKELEETDTIASVDPLLLSIFAPQNQKFFKNWNHYTPSEEIKKLTIPILIIQGNADLQVTVKDATTLKDAYPNAVLEIIPDMNHVLKEVKNTTENQQSYYSPDFPLSSKLVSIISTFIKQ</sequence>
<dbReference type="Proteomes" id="UP001143545">
    <property type="component" value="Unassembled WGS sequence"/>
</dbReference>
<feature type="domain" description="Serine aminopeptidase S33" evidence="2">
    <location>
        <begin position="79"/>
        <end position="183"/>
    </location>
</feature>
<dbReference type="SUPFAM" id="SSF53474">
    <property type="entry name" value="alpha/beta-Hydrolases"/>
    <property type="match status" value="1"/>
</dbReference>
<dbReference type="EMBL" id="BRVP01000015">
    <property type="protein sequence ID" value="GLB53232.1"/>
    <property type="molecule type" value="Genomic_DNA"/>
</dbReference>
<feature type="chain" id="PRO_5040933877" evidence="1">
    <location>
        <begin position="21"/>
        <end position="314"/>
    </location>
</feature>
<proteinExistence type="predicted"/>
<dbReference type="Gene3D" id="3.40.50.1820">
    <property type="entry name" value="alpha/beta hydrolase"/>
    <property type="match status" value="1"/>
</dbReference>
<dbReference type="RefSeq" id="WP_281755001.1">
    <property type="nucleotide sequence ID" value="NZ_BRVP01000015.1"/>
</dbReference>
<keyword evidence="3" id="KW-0378">Hydrolase</keyword>
<protein>
    <submittedName>
        <fullName evidence="3">Alpha/beta hydrolase</fullName>
    </submittedName>
</protein>
<accession>A0A9W6B857</accession>
<organism evidence="3 4">
    <name type="scientific">Neptunitalea chrysea</name>
    <dbReference type="NCBI Taxonomy" id="1647581"/>
    <lineage>
        <taxon>Bacteria</taxon>
        <taxon>Pseudomonadati</taxon>
        <taxon>Bacteroidota</taxon>
        <taxon>Flavobacteriia</taxon>
        <taxon>Flavobacteriales</taxon>
        <taxon>Flavobacteriaceae</taxon>
        <taxon>Neptunitalea</taxon>
    </lineage>
</organism>
<name>A0A9W6B857_9FLAO</name>
<dbReference type="InterPro" id="IPR029058">
    <property type="entry name" value="AB_hydrolase_fold"/>
</dbReference>
<feature type="signal peptide" evidence="1">
    <location>
        <begin position="1"/>
        <end position="20"/>
    </location>
</feature>
<dbReference type="AlphaFoldDB" id="A0A9W6B857"/>